<evidence type="ECO:0000256" key="1">
    <source>
        <dbReference type="SAM" id="MobiDB-lite"/>
    </source>
</evidence>
<feature type="compositionally biased region" description="Basic and acidic residues" evidence="1">
    <location>
        <begin position="26"/>
        <end position="42"/>
    </location>
</feature>
<accession>A0A6J4JXQ1</accession>
<dbReference type="EMBL" id="CADCTC010000247">
    <property type="protein sequence ID" value="CAA9290260.1"/>
    <property type="molecule type" value="Genomic_DNA"/>
</dbReference>
<feature type="compositionally biased region" description="Low complexity" evidence="1">
    <location>
        <begin position="1"/>
        <end position="15"/>
    </location>
</feature>
<reference evidence="2" key="1">
    <citation type="submission" date="2020-02" db="EMBL/GenBank/DDBJ databases">
        <authorList>
            <person name="Meier V. D."/>
        </authorList>
    </citation>
    <scope>NUCLEOTIDE SEQUENCE</scope>
    <source>
        <strain evidence="2">AVDCRST_MAG77</strain>
    </source>
</reference>
<name>A0A6J4JXQ1_9CHLR</name>
<organism evidence="2">
    <name type="scientific">uncultured Chloroflexota bacterium</name>
    <dbReference type="NCBI Taxonomy" id="166587"/>
    <lineage>
        <taxon>Bacteria</taxon>
        <taxon>Bacillati</taxon>
        <taxon>Chloroflexota</taxon>
        <taxon>environmental samples</taxon>
    </lineage>
</organism>
<dbReference type="AlphaFoldDB" id="A0A6J4JXQ1"/>
<proteinExistence type="predicted"/>
<gene>
    <name evidence="2" type="ORF">AVDCRST_MAG77-4616</name>
</gene>
<evidence type="ECO:0000313" key="2">
    <source>
        <dbReference type="EMBL" id="CAA9290260.1"/>
    </source>
</evidence>
<feature type="region of interest" description="Disordered" evidence="1">
    <location>
        <begin position="1"/>
        <end position="42"/>
    </location>
</feature>
<sequence length="42" mass="4416">MGRSRAATPAWAARRGAAHPPLGALEVEKPGGERHGLDALQR</sequence>
<protein>
    <submittedName>
        <fullName evidence="2">Uncharacterized protein</fullName>
    </submittedName>
</protein>